<sequence>MTTVLDAPVVAPAVTTVFTADIVETEGMFARIAVLLNPYDVRRLALCLEAGTLEIVVAGNGFDAGRVAARLEKVIGVLDVTVS</sequence>
<keyword evidence="2" id="KW-1185">Reference proteome</keyword>
<dbReference type="OrthoDB" id="3829214at2"/>
<dbReference type="EMBL" id="SMKA01000228">
    <property type="protein sequence ID" value="TDC21136.1"/>
    <property type="molecule type" value="Genomic_DNA"/>
</dbReference>
<protein>
    <submittedName>
        <fullName evidence="1">Uncharacterized protein</fullName>
    </submittedName>
</protein>
<evidence type="ECO:0000313" key="1">
    <source>
        <dbReference type="EMBL" id="TDC21136.1"/>
    </source>
</evidence>
<dbReference type="Proteomes" id="UP000295075">
    <property type="component" value="Unassembled WGS sequence"/>
</dbReference>
<evidence type="ECO:0000313" key="2">
    <source>
        <dbReference type="Proteomes" id="UP000295075"/>
    </source>
</evidence>
<comment type="caution">
    <text evidence="1">The sequence shown here is derived from an EMBL/GenBank/DDBJ whole genome shotgun (WGS) entry which is preliminary data.</text>
</comment>
<accession>A0A4R4PH26</accession>
<dbReference type="AlphaFoldDB" id="A0A4R4PH26"/>
<gene>
    <name evidence="1" type="ORF">E1261_34060</name>
</gene>
<reference evidence="1 2" key="1">
    <citation type="submission" date="2019-03" db="EMBL/GenBank/DDBJ databases">
        <title>Draft genome sequences of novel Actinobacteria.</title>
        <authorList>
            <person name="Sahin N."/>
            <person name="Ay H."/>
            <person name="Saygin H."/>
        </authorList>
    </citation>
    <scope>NUCLEOTIDE SEQUENCE [LARGE SCALE GENOMIC DNA]</scope>
    <source>
        <strain evidence="1 2">JCM 30547</strain>
    </source>
</reference>
<name>A0A4R4PH26_9ACTN</name>
<dbReference type="RefSeq" id="WP_132413813.1">
    <property type="nucleotide sequence ID" value="NZ_SMKA01000228.1"/>
</dbReference>
<organism evidence="1 2">
    <name type="scientific">Kribbella albertanoniae</name>
    <dbReference type="NCBI Taxonomy" id="1266829"/>
    <lineage>
        <taxon>Bacteria</taxon>
        <taxon>Bacillati</taxon>
        <taxon>Actinomycetota</taxon>
        <taxon>Actinomycetes</taxon>
        <taxon>Propionibacteriales</taxon>
        <taxon>Kribbellaceae</taxon>
        <taxon>Kribbella</taxon>
    </lineage>
</organism>
<proteinExistence type="predicted"/>